<protein>
    <submittedName>
        <fullName evidence="8">Nucleoid protein StpA</fullName>
    </submittedName>
</protein>
<evidence type="ECO:0000313" key="8">
    <source>
        <dbReference type="EMBL" id="VFS44293.1"/>
    </source>
</evidence>
<dbReference type="InterPro" id="IPR027454">
    <property type="entry name" value="Histone_HNS_N"/>
</dbReference>
<keyword evidence="3" id="KW-0963">Cytoplasm</keyword>
<dbReference type="GO" id="GO:0032993">
    <property type="term" value="C:protein-DNA complex"/>
    <property type="evidence" value="ECO:0007669"/>
    <property type="project" value="TreeGrafter"/>
</dbReference>
<dbReference type="GO" id="GO:0005829">
    <property type="term" value="C:cytosol"/>
    <property type="evidence" value="ECO:0007669"/>
    <property type="project" value="TreeGrafter"/>
</dbReference>
<name>A0A484ZA04_9ENTR</name>
<dbReference type="GO" id="GO:0000976">
    <property type="term" value="F:transcription cis-regulatory region binding"/>
    <property type="evidence" value="ECO:0007669"/>
    <property type="project" value="TreeGrafter"/>
</dbReference>
<proteinExistence type="inferred from homology"/>
<dbReference type="GO" id="GO:0009295">
    <property type="term" value="C:nucleoid"/>
    <property type="evidence" value="ECO:0007669"/>
    <property type="project" value="UniProtKB-SubCell"/>
</dbReference>
<dbReference type="GO" id="GO:0030527">
    <property type="term" value="F:structural constituent of chromatin"/>
    <property type="evidence" value="ECO:0007669"/>
    <property type="project" value="InterPro"/>
</dbReference>
<dbReference type="PANTHER" id="PTHR38097">
    <property type="match status" value="1"/>
</dbReference>
<gene>
    <name evidence="8" type="primary">stpA</name>
    <name evidence="8" type="ORF">NCTC12126_05593</name>
</gene>
<dbReference type="Gene3D" id="1.10.287.1050">
    <property type="entry name" value="H-NS histone-like proteins"/>
    <property type="match status" value="1"/>
</dbReference>
<dbReference type="InterPro" id="IPR037150">
    <property type="entry name" value="H-NS_C_dom_sf"/>
</dbReference>
<comment type="similarity">
    <text evidence="2">Belongs to the histone-like protein H-NS family.</text>
</comment>
<dbReference type="EMBL" id="CAADIW010000072">
    <property type="protein sequence ID" value="VFS44293.1"/>
    <property type="molecule type" value="Genomic_DNA"/>
</dbReference>
<dbReference type="SMART" id="SM00528">
    <property type="entry name" value="HNS"/>
    <property type="match status" value="1"/>
</dbReference>
<evidence type="ECO:0000256" key="1">
    <source>
        <dbReference type="ARBA" id="ARBA00004453"/>
    </source>
</evidence>
<feature type="domain" description="DNA-binding protein H-NS-like C-terminal" evidence="7">
    <location>
        <begin position="114"/>
        <end position="161"/>
    </location>
</feature>
<dbReference type="Pfam" id="PF22470">
    <property type="entry name" value="Histone_HNS_N"/>
    <property type="match status" value="1"/>
</dbReference>
<evidence type="ECO:0000313" key="9">
    <source>
        <dbReference type="Proteomes" id="UP000351155"/>
    </source>
</evidence>
<evidence type="ECO:0000256" key="2">
    <source>
        <dbReference type="ARBA" id="ARBA00010610"/>
    </source>
</evidence>
<dbReference type="Gene3D" id="4.10.430.10">
    <property type="entry name" value="Histone-like protein H-NS, C-terminal domain"/>
    <property type="match status" value="1"/>
</dbReference>
<dbReference type="PIRSF" id="PIRSF002096">
    <property type="entry name" value="HnS"/>
    <property type="match status" value="1"/>
</dbReference>
<dbReference type="InterPro" id="IPR027444">
    <property type="entry name" value="H-NS_C_dom"/>
</dbReference>
<organism evidence="8 9">
    <name type="scientific">Enterobacter cancerogenus</name>
    <dbReference type="NCBI Taxonomy" id="69218"/>
    <lineage>
        <taxon>Bacteria</taxon>
        <taxon>Pseudomonadati</taxon>
        <taxon>Pseudomonadota</taxon>
        <taxon>Gammaproteobacteria</taxon>
        <taxon>Enterobacterales</taxon>
        <taxon>Enterobacteriaceae</taxon>
        <taxon>Enterobacter</taxon>
        <taxon>Enterobacter cloacae complex</taxon>
    </lineage>
</organism>
<evidence type="ECO:0000256" key="5">
    <source>
        <dbReference type="PIRSR" id="PIRSR002096-1"/>
    </source>
</evidence>
<dbReference type="GO" id="GO:0003680">
    <property type="term" value="F:minor groove of adenine-thymine-rich DNA binding"/>
    <property type="evidence" value="ECO:0007669"/>
    <property type="project" value="TreeGrafter"/>
</dbReference>
<accession>A0A484ZA04</accession>
<comment type="subcellular location">
    <subcellularLocation>
        <location evidence="1">Cytoplasm</location>
        <location evidence="1">Nucleoid</location>
    </subcellularLocation>
</comment>
<dbReference type="FunFam" id="4.10.430.10:FF:000001">
    <property type="entry name" value="DNA-binding protein"/>
    <property type="match status" value="1"/>
</dbReference>
<sequence>MGGYCDKNELFLQLNFQFTPLKRFLIYMSLTLQNLNNIRTLRALARELSLEVLEDVLEKVRIVTEEKRTEQAELERQRAEQQEKINALLELMKADGISPSDLLGNDLINAGQPAKKRKTREPKYRFTDANGEVKTWTGQGRTPKPIATALANGKSLDDFLI</sequence>
<dbReference type="SUPFAM" id="SSF81273">
    <property type="entry name" value="H-NS histone-like proteins"/>
    <property type="match status" value="2"/>
</dbReference>
<keyword evidence="6" id="KW-0175">Coiled coil</keyword>
<evidence type="ECO:0000259" key="7">
    <source>
        <dbReference type="SMART" id="SM00528"/>
    </source>
</evidence>
<dbReference type="NCBIfam" id="NF007656">
    <property type="entry name" value="PRK10328.1"/>
    <property type="match status" value="1"/>
</dbReference>
<dbReference type="AlphaFoldDB" id="A0A484ZA04"/>
<dbReference type="PANTHER" id="PTHR38097:SF2">
    <property type="entry name" value="DNA-BINDING PROTEIN STPA"/>
    <property type="match status" value="1"/>
</dbReference>
<reference evidence="8 9" key="1">
    <citation type="submission" date="2019-03" db="EMBL/GenBank/DDBJ databases">
        <authorList>
            <consortium name="Pathogen Informatics"/>
        </authorList>
    </citation>
    <scope>NUCLEOTIDE SEQUENCE [LARGE SCALE GENOMIC DNA]</scope>
    <source>
        <strain evidence="8 9">NCTC12126</strain>
    </source>
</reference>
<feature type="coiled-coil region" evidence="6">
    <location>
        <begin position="53"/>
        <end position="91"/>
    </location>
</feature>
<evidence type="ECO:0000256" key="4">
    <source>
        <dbReference type="ARBA" id="ARBA00023125"/>
    </source>
</evidence>
<evidence type="ECO:0000256" key="6">
    <source>
        <dbReference type="SAM" id="Coils"/>
    </source>
</evidence>
<dbReference type="Pfam" id="PF00816">
    <property type="entry name" value="Histone_HNS"/>
    <property type="match status" value="1"/>
</dbReference>
<dbReference type="Proteomes" id="UP000351155">
    <property type="component" value="Unassembled WGS sequence"/>
</dbReference>
<dbReference type="InterPro" id="IPR001801">
    <property type="entry name" value="Histone_HNS"/>
</dbReference>
<dbReference type="GO" id="GO:0003681">
    <property type="term" value="F:bent DNA binding"/>
    <property type="evidence" value="ECO:0007669"/>
    <property type="project" value="TreeGrafter"/>
</dbReference>
<feature type="DNA-binding region" evidence="5">
    <location>
        <begin position="139"/>
        <end position="144"/>
    </location>
</feature>
<keyword evidence="4" id="KW-0238">DNA-binding</keyword>
<evidence type="ECO:0000256" key="3">
    <source>
        <dbReference type="ARBA" id="ARBA00022490"/>
    </source>
</evidence>
<dbReference type="GO" id="GO:0001217">
    <property type="term" value="F:DNA-binding transcription repressor activity"/>
    <property type="evidence" value="ECO:0007669"/>
    <property type="project" value="TreeGrafter"/>
</dbReference>
<dbReference type="InterPro" id="IPR054180">
    <property type="entry name" value="H-NS-like_N"/>
</dbReference>
<dbReference type="GO" id="GO:0046983">
    <property type="term" value="F:protein dimerization activity"/>
    <property type="evidence" value="ECO:0007669"/>
    <property type="project" value="InterPro"/>
</dbReference>